<name>A0A453BB78_AEGTS</name>
<evidence type="ECO:0000313" key="1">
    <source>
        <dbReference type="EnsemblPlants" id="AET2Gv20436400.1"/>
    </source>
</evidence>
<reference evidence="2" key="1">
    <citation type="journal article" date="2014" name="Science">
        <title>Ancient hybridizations among the ancestral genomes of bread wheat.</title>
        <authorList>
            <consortium name="International Wheat Genome Sequencing Consortium,"/>
            <person name="Marcussen T."/>
            <person name="Sandve S.R."/>
            <person name="Heier L."/>
            <person name="Spannagl M."/>
            <person name="Pfeifer M."/>
            <person name="Jakobsen K.S."/>
            <person name="Wulff B.B."/>
            <person name="Steuernagel B."/>
            <person name="Mayer K.F."/>
            <person name="Olsen O.A."/>
        </authorList>
    </citation>
    <scope>NUCLEOTIDE SEQUENCE [LARGE SCALE GENOMIC DNA]</scope>
    <source>
        <strain evidence="2">cv. AL8/78</strain>
    </source>
</reference>
<reference evidence="1" key="4">
    <citation type="submission" date="2019-03" db="UniProtKB">
        <authorList>
            <consortium name="EnsemblPlants"/>
        </authorList>
    </citation>
    <scope>IDENTIFICATION</scope>
</reference>
<keyword evidence="2" id="KW-1185">Reference proteome</keyword>
<proteinExistence type="predicted"/>
<protein>
    <submittedName>
        <fullName evidence="1">Uncharacterized protein</fullName>
    </submittedName>
</protein>
<accession>A0A453BB78</accession>
<reference evidence="2" key="2">
    <citation type="journal article" date="2017" name="Nat. Plants">
        <title>The Aegilops tauschii genome reveals multiple impacts of transposons.</title>
        <authorList>
            <person name="Zhao G."/>
            <person name="Zou C."/>
            <person name="Li K."/>
            <person name="Wang K."/>
            <person name="Li T."/>
            <person name="Gao L."/>
            <person name="Zhang X."/>
            <person name="Wang H."/>
            <person name="Yang Z."/>
            <person name="Liu X."/>
            <person name="Jiang W."/>
            <person name="Mao L."/>
            <person name="Kong X."/>
            <person name="Jiao Y."/>
            <person name="Jia J."/>
        </authorList>
    </citation>
    <scope>NUCLEOTIDE SEQUENCE [LARGE SCALE GENOMIC DNA]</scope>
    <source>
        <strain evidence="2">cv. AL8/78</strain>
    </source>
</reference>
<evidence type="ECO:0000313" key="2">
    <source>
        <dbReference type="Proteomes" id="UP000015105"/>
    </source>
</evidence>
<reference evidence="1" key="5">
    <citation type="journal article" date="2021" name="G3 (Bethesda)">
        <title>Aegilops tauschii genome assembly Aet v5.0 features greater sequence contiguity and improved annotation.</title>
        <authorList>
            <person name="Wang L."/>
            <person name="Zhu T."/>
            <person name="Rodriguez J.C."/>
            <person name="Deal K.R."/>
            <person name="Dubcovsky J."/>
            <person name="McGuire P.E."/>
            <person name="Lux T."/>
            <person name="Spannagl M."/>
            <person name="Mayer K.F.X."/>
            <person name="Baldrich P."/>
            <person name="Meyers B.C."/>
            <person name="Huo N."/>
            <person name="Gu Y.Q."/>
            <person name="Zhou H."/>
            <person name="Devos K.M."/>
            <person name="Bennetzen J.L."/>
            <person name="Unver T."/>
            <person name="Budak H."/>
            <person name="Gulick P.J."/>
            <person name="Galiba G."/>
            <person name="Kalapos B."/>
            <person name="Nelson D.R."/>
            <person name="Li P."/>
            <person name="You F.M."/>
            <person name="Luo M.C."/>
            <person name="Dvorak J."/>
        </authorList>
    </citation>
    <scope>NUCLEOTIDE SEQUENCE [LARGE SCALE GENOMIC DNA]</scope>
    <source>
        <strain evidence="1">cv. AL8/78</strain>
    </source>
</reference>
<reference evidence="1" key="3">
    <citation type="journal article" date="2017" name="Nature">
        <title>Genome sequence of the progenitor of the wheat D genome Aegilops tauschii.</title>
        <authorList>
            <person name="Luo M.C."/>
            <person name="Gu Y.Q."/>
            <person name="Puiu D."/>
            <person name="Wang H."/>
            <person name="Twardziok S.O."/>
            <person name="Deal K.R."/>
            <person name="Huo N."/>
            <person name="Zhu T."/>
            <person name="Wang L."/>
            <person name="Wang Y."/>
            <person name="McGuire P.E."/>
            <person name="Liu S."/>
            <person name="Long H."/>
            <person name="Ramasamy R.K."/>
            <person name="Rodriguez J.C."/>
            <person name="Van S.L."/>
            <person name="Yuan L."/>
            <person name="Wang Z."/>
            <person name="Xia Z."/>
            <person name="Xiao L."/>
            <person name="Anderson O.D."/>
            <person name="Ouyang S."/>
            <person name="Liang Y."/>
            <person name="Zimin A.V."/>
            <person name="Pertea G."/>
            <person name="Qi P."/>
            <person name="Bennetzen J.L."/>
            <person name="Dai X."/>
            <person name="Dawson M.W."/>
            <person name="Muller H.G."/>
            <person name="Kugler K."/>
            <person name="Rivarola-Duarte L."/>
            <person name="Spannagl M."/>
            <person name="Mayer K.F.X."/>
            <person name="Lu F.H."/>
            <person name="Bevan M.W."/>
            <person name="Leroy P."/>
            <person name="Li P."/>
            <person name="You F.M."/>
            <person name="Sun Q."/>
            <person name="Liu Z."/>
            <person name="Lyons E."/>
            <person name="Wicker T."/>
            <person name="Salzberg S.L."/>
            <person name="Devos K.M."/>
            <person name="Dvorak J."/>
        </authorList>
    </citation>
    <scope>NUCLEOTIDE SEQUENCE [LARGE SCALE GENOMIC DNA]</scope>
    <source>
        <strain evidence="1">cv. AL8/78</strain>
    </source>
</reference>
<dbReference type="Proteomes" id="UP000015105">
    <property type="component" value="Chromosome 2D"/>
</dbReference>
<dbReference type="EnsemblPlants" id="AET2Gv20436400.1">
    <property type="protein sequence ID" value="AET2Gv20436400.1"/>
    <property type="gene ID" value="AET2Gv20436400"/>
</dbReference>
<organism evidence="1 2">
    <name type="scientific">Aegilops tauschii subsp. strangulata</name>
    <name type="common">Goatgrass</name>
    <dbReference type="NCBI Taxonomy" id="200361"/>
    <lineage>
        <taxon>Eukaryota</taxon>
        <taxon>Viridiplantae</taxon>
        <taxon>Streptophyta</taxon>
        <taxon>Embryophyta</taxon>
        <taxon>Tracheophyta</taxon>
        <taxon>Spermatophyta</taxon>
        <taxon>Magnoliopsida</taxon>
        <taxon>Liliopsida</taxon>
        <taxon>Poales</taxon>
        <taxon>Poaceae</taxon>
        <taxon>BOP clade</taxon>
        <taxon>Pooideae</taxon>
        <taxon>Triticodae</taxon>
        <taxon>Triticeae</taxon>
        <taxon>Triticinae</taxon>
        <taxon>Aegilops</taxon>
    </lineage>
</organism>
<sequence>MIDEIIGLAAFGRGDGNHKNHDGYVDSTYRKMEEVPTLYLSLPSTFF</sequence>
<dbReference type="Gramene" id="AET2Gv20436400.1">
    <property type="protein sequence ID" value="AET2Gv20436400.1"/>
    <property type="gene ID" value="AET2Gv20436400"/>
</dbReference>
<dbReference type="AlphaFoldDB" id="A0A453BB78"/>